<evidence type="ECO:0000256" key="16">
    <source>
        <dbReference type="ARBA" id="ARBA00031585"/>
    </source>
</evidence>
<evidence type="ECO:0000256" key="14">
    <source>
        <dbReference type="ARBA" id="ARBA00023180"/>
    </source>
</evidence>
<keyword evidence="13" id="KW-0472">Membrane</keyword>
<evidence type="ECO:0000256" key="12">
    <source>
        <dbReference type="ARBA" id="ARBA00023034"/>
    </source>
</evidence>
<comment type="cofactor">
    <cofactor evidence="1">
        <name>NAD(+)</name>
        <dbReference type="ChEBI" id="CHEBI:57540"/>
    </cofactor>
</comment>
<dbReference type="PANTHER" id="PTHR43078">
    <property type="entry name" value="UDP-GLUCURONIC ACID DECARBOXYLASE-RELATED"/>
    <property type="match status" value="1"/>
</dbReference>
<gene>
    <name evidence="20" type="primary">UXS1</name>
    <name evidence="20" type="ORF">NPIL_577961</name>
</gene>
<evidence type="ECO:0000256" key="11">
    <source>
        <dbReference type="ARBA" id="ARBA00023027"/>
    </source>
</evidence>
<keyword evidence="7" id="KW-0812">Transmembrane</keyword>
<evidence type="ECO:0000256" key="7">
    <source>
        <dbReference type="ARBA" id="ARBA00022692"/>
    </source>
</evidence>
<dbReference type="GO" id="GO:0070403">
    <property type="term" value="F:NAD+ binding"/>
    <property type="evidence" value="ECO:0007669"/>
    <property type="project" value="InterPro"/>
</dbReference>
<proteinExistence type="inferred from homology"/>
<protein>
    <recommendedName>
        <fullName evidence="6">UDP-glucuronic acid decarboxylase 1</fullName>
        <ecNumber evidence="5">4.1.1.35</ecNumber>
    </recommendedName>
    <alternativeName>
        <fullName evidence="16">UDP-glucuronate decarboxylase 1</fullName>
    </alternativeName>
</protein>
<dbReference type="EMBL" id="BMAW01017409">
    <property type="protein sequence ID" value="GFT53749.1"/>
    <property type="molecule type" value="Genomic_DNA"/>
</dbReference>
<evidence type="ECO:0000259" key="19">
    <source>
        <dbReference type="Pfam" id="PF16363"/>
    </source>
</evidence>
<evidence type="ECO:0000256" key="4">
    <source>
        <dbReference type="ARBA" id="ARBA00007505"/>
    </source>
</evidence>
<evidence type="ECO:0000256" key="9">
    <source>
        <dbReference type="ARBA" id="ARBA00022968"/>
    </source>
</evidence>
<keyword evidence="12" id="KW-0333">Golgi apparatus</keyword>
<comment type="catalytic activity">
    <reaction evidence="17">
        <text>UDP-alpha-D-glucuronate + H(+) = UDP-alpha-D-xylose + CO2</text>
        <dbReference type="Rhea" id="RHEA:23916"/>
        <dbReference type="ChEBI" id="CHEBI:15378"/>
        <dbReference type="ChEBI" id="CHEBI:16526"/>
        <dbReference type="ChEBI" id="CHEBI:57632"/>
        <dbReference type="ChEBI" id="CHEBI:58052"/>
        <dbReference type="EC" id="4.1.1.35"/>
    </reaction>
    <physiologicalReaction direction="left-to-right" evidence="17">
        <dbReference type="Rhea" id="RHEA:23917"/>
    </physiologicalReaction>
</comment>
<comment type="subcellular location">
    <subcellularLocation>
        <location evidence="2">Golgi apparatus</location>
        <location evidence="2">Golgi stack membrane</location>
        <topology evidence="2">Single-pass type II membrane protein</topology>
    </subcellularLocation>
</comment>
<evidence type="ECO:0000256" key="6">
    <source>
        <dbReference type="ARBA" id="ARBA00018816"/>
    </source>
</evidence>
<feature type="chain" id="PRO_5036505860" description="UDP-glucuronic acid decarboxylase 1" evidence="18">
    <location>
        <begin position="26"/>
        <end position="392"/>
    </location>
</feature>
<evidence type="ECO:0000313" key="21">
    <source>
        <dbReference type="Proteomes" id="UP000887013"/>
    </source>
</evidence>
<dbReference type="GO" id="GO:0048040">
    <property type="term" value="F:UDP-glucuronate decarboxylase activity"/>
    <property type="evidence" value="ECO:0007669"/>
    <property type="project" value="UniProtKB-EC"/>
</dbReference>
<dbReference type="PANTHER" id="PTHR43078:SF6">
    <property type="entry name" value="UDP-GLUCURONIC ACID DECARBOXYLASE 1"/>
    <property type="match status" value="1"/>
</dbReference>
<evidence type="ECO:0000256" key="15">
    <source>
        <dbReference type="ARBA" id="ARBA00023239"/>
    </source>
</evidence>
<comment type="pathway">
    <text evidence="3">Nucleotide-sugar biosynthesis; UDP-alpha-D-xylose biosynthesis; UDP-alpha-D-xylose from UDP-alpha-D-glucuronate: step 1/1.</text>
</comment>
<keyword evidence="8" id="KW-0210">Decarboxylase</keyword>
<evidence type="ECO:0000256" key="1">
    <source>
        <dbReference type="ARBA" id="ARBA00001911"/>
    </source>
</evidence>
<keyword evidence="10" id="KW-1133">Transmembrane helix</keyword>
<reference evidence="20" key="1">
    <citation type="submission" date="2020-08" db="EMBL/GenBank/DDBJ databases">
        <title>Multicomponent nature underlies the extraordinary mechanical properties of spider dragline silk.</title>
        <authorList>
            <person name="Kono N."/>
            <person name="Nakamura H."/>
            <person name="Mori M."/>
            <person name="Yoshida Y."/>
            <person name="Ohtoshi R."/>
            <person name="Malay A.D."/>
            <person name="Moran D.A.P."/>
            <person name="Tomita M."/>
            <person name="Numata K."/>
            <person name="Arakawa K."/>
        </authorList>
    </citation>
    <scope>NUCLEOTIDE SEQUENCE</scope>
</reference>
<dbReference type="Pfam" id="PF16363">
    <property type="entry name" value="GDP_Man_Dehyd"/>
    <property type="match status" value="1"/>
</dbReference>
<dbReference type="InterPro" id="IPR016040">
    <property type="entry name" value="NAD(P)-bd_dom"/>
</dbReference>
<evidence type="ECO:0000256" key="18">
    <source>
        <dbReference type="SAM" id="SignalP"/>
    </source>
</evidence>
<dbReference type="AlphaFoldDB" id="A0A8X6P6U2"/>
<evidence type="ECO:0000256" key="3">
    <source>
        <dbReference type="ARBA" id="ARBA00005100"/>
    </source>
</evidence>
<dbReference type="Proteomes" id="UP000887013">
    <property type="component" value="Unassembled WGS sequence"/>
</dbReference>
<name>A0A8X6P6U2_NEPPI</name>
<evidence type="ECO:0000256" key="8">
    <source>
        <dbReference type="ARBA" id="ARBA00022793"/>
    </source>
</evidence>
<keyword evidence="15" id="KW-0456">Lyase</keyword>
<comment type="caution">
    <text evidence="20">The sequence shown here is derived from an EMBL/GenBank/DDBJ whole genome shotgun (WGS) entry which is preliminary data.</text>
</comment>
<evidence type="ECO:0000256" key="10">
    <source>
        <dbReference type="ARBA" id="ARBA00022989"/>
    </source>
</evidence>
<dbReference type="FunFam" id="3.40.50.720:FF:000065">
    <property type="entry name" value="UDP-glucuronic acid decarboxylase 1"/>
    <property type="match status" value="1"/>
</dbReference>
<sequence length="392" mass="44323">MRIIGFLFSILLFAVILSFKLLADAVENSRIHARNSSEIMQLNKKIENLVFQVNKLKDLSPKKFPKVKELSYLSKKRILVTGGAGFVASHLVDRLMSQGHEVTVVDNFFTGSKKNIEHWIGHKNFELIRHDIINPLYVEVDQIYHLASPASPPHYMFNPVKTIKTNTIGTINMLGLARRVGARVLIASTSEVYGNPLVHPQNEDYWGHVNPIGPRSCYDEGKRVAESLSYAYAKQENVEVRVARIFNTYGPRMHLNDGRVVSNFIQQALQNHSITIYGSGKQTRSFQYVSDLVDGLILLMNSNYSLPINLGNPEEYTIEQFASVIKDVVGGVSPIVKQTGVQDDPQRRKPDIKRAKLYLGWSPKVPLTIGLKETIKYFENELMKENAKEISL</sequence>
<organism evidence="20 21">
    <name type="scientific">Nephila pilipes</name>
    <name type="common">Giant wood spider</name>
    <name type="synonym">Nephila maculata</name>
    <dbReference type="NCBI Taxonomy" id="299642"/>
    <lineage>
        <taxon>Eukaryota</taxon>
        <taxon>Metazoa</taxon>
        <taxon>Ecdysozoa</taxon>
        <taxon>Arthropoda</taxon>
        <taxon>Chelicerata</taxon>
        <taxon>Arachnida</taxon>
        <taxon>Araneae</taxon>
        <taxon>Araneomorphae</taxon>
        <taxon>Entelegynae</taxon>
        <taxon>Araneoidea</taxon>
        <taxon>Nephilidae</taxon>
        <taxon>Nephila</taxon>
    </lineage>
</organism>
<accession>A0A8X6P6U2</accession>
<dbReference type="CDD" id="cd05230">
    <property type="entry name" value="UGD_SDR_e"/>
    <property type="match status" value="1"/>
</dbReference>
<dbReference type="Gene3D" id="3.40.50.720">
    <property type="entry name" value="NAD(P)-binding Rossmann-like Domain"/>
    <property type="match status" value="2"/>
</dbReference>
<dbReference type="InterPro" id="IPR036291">
    <property type="entry name" value="NAD(P)-bd_dom_sf"/>
</dbReference>
<dbReference type="EC" id="4.1.1.35" evidence="5"/>
<dbReference type="GO" id="GO:0042732">
    <property type="term" value="P:D-xylose metabolic process"/>
    <property type="evidence" value="ECO:0007669"/>
    <property type="project" value="InterPro"/>
</dbReference>
<dbReference type="GO" id="GO:0032580">
    <property type="term" value="C:Golgi cisterna membrane"/>
    <property type="evidence" value="ECO:0007669"/>
    <property type="project" value="UniProtKB-SubCell"/>
</dbReference>
<keyword evidence="18" id="KW-0732">Signal</keyword>
<evidence type="ECO:0000256" key="5">
    <source>
        <dbReference type="ARBA" id="ARBA00012290"/>
    </source>
</evidence>
<keyword evidence="11" id="KW-0520">NAD</keyword>
<keyword evidence="14" id="KW-0325">Glycoprotein</keyword>
<evidence type="ECO:0000256" key="17">
    <source>
        <dbReference type="ARBA" id="ARBA00049410"/>
    </source>
</evidence>
<comment type="similarity">
    <text evidence="4">Belongs to the NAD(P)-dependent epimerase/dehydratase family. UDP-glucuronic acid decarboxylase subfamily.</text>
</comment>
<evidence type="ECO:0000256" key="2">
    <source>
        <dbReference type="ARBA" id="ARBA00004447"/>
    </source>
</evidence>
<keyword evidence="21" id="KW-1185">Reference proteome</keyword>
<evidence type="ECO:0000313" key="20">
    <source>
        <dbReference type="EMBL" id="GFT53749.1"/>
    </source>
</evidence>
<dbReference type="OrthoDB" id="331544at2759"/>
<evidence type="ECO:0000256" key="13">
    <source>
        <dbReference type="ARBA" id="ARBA00023136"/>
    </source>
</evidence>
<keyword evidence="9" id="KW-0735">Signal-anchor</keyword>
<dbReference type="SUPFAM" id="SSF51735">
    <property type="entry name" value="NAD(P)-binding Rossmann-fold domains"/>
    <property type="match status" value="1"/>
</dbReference>
<dbReference type="InterPro" id="IPR044516">
    <property type="entry name" value="UXS-like"/>
</dbReference>
<feature type="signal peptide" evidence="18">
    <location>
        <begin position="1"/>
        <end position="25"/>
    </location>
</feature>
<feature type="domain" description="NAD(P)-binding" evidence="19">
    <location>
        <begin position="79"/>
        <end position="373"/>
    </location>
</feature>